<evidence type="ECO:0000256" key="3">
    <source>
        <dbReference type="ARBA" id="ARBA00023157"/>
    </source>
</evidence>
<dbReference type="InterPro" id="IPR036249">
    <property type="entry name" value="Thioredoxin-like_sf"/>
</dbReference>
<dbReference type="PANTHER" id="PTHR42852">
    <property type="entry name" value="THIOL:DISULFIDE INTERCHANGE PROTEIN DSBE"/>
    <property type="match status" value="1"/>
</dbReference>
<dbReference type="GO" id="GO:0016209">
    <property type="term" value="F:antioxidant activity"/>
    <property type="evidence" value="ECO:0007669"/>
    <property type="project" value="InterPro"/>
</dbReference>
<dbReference type="AlphaFoldDB" id="A0A4Q1DAU4"/>
<dbReference type="InterPro" id="IPR050553">
    <property type="entry name" value="Thioredoxin_ResA/DsbE_sf"/>
</dbReference>
<dbReference type="Pfam" id="PF14289">
    <property type="entry name" value="DUF4369"/>
    <property type="match status" value="1"/>
</dbReference>
<gene>
    <name evidence="7" type="ORF">ESB13_02390</name>
</gene>
<proteinExistence type="predicted"/>
<keyword evidence="8" id="KW-1185">Reference proteome</keyword>
<evidence type="ECO:0000256" key="1">
    <source>
        <dbReference type="ARBA" id="ARBA00004196"/>
    </source>
</evidence>
<reference evidence="7 8" key="1">
    <citation type="submission" date="2019-01" db="EMBL/GenBank/DDBJ databases">
        <title>Filimonas sp. strain TTM-71.</title>
        <authorList>
            <person name="Chen W.-M."/>
        </authorList>
    </citation>
    <scope>NUCLEOTIDE SEQUENCE [LARGE SCALE GENOMIC DNA]</scope>
    <source>
        <strain evidence="7 8">TTM-71</strain>
    </source>
</reference>
<dbReference type="OrthoDB" id="6399635at2"/>
<accession>A0A4Q1DAU4</accession>
<dbReference type="InterPro" id="IPR000866">
    <property type="entry name" value="AhpC/TSA"/>
</dbReference>
<evidence type="ECO:0000313" key="8">
    <source>
        <dbReference type="Proteomes" id="UP000290545"/>
    </source>
</evidence>
<comment type="subcellular location">
    <subcellularLocation>
        <location evidence="1">Cell envelope</location>
    </subcellularLocation>
</comment>
<dbReference type="EMBL" id="SDHZ01000001">
    <property type="protein sequence ID" value="RXK85683.1"/>
    <property type="molecule type" value="Genomic_DNA"/>
</dbReference>
<evidence type="ECO:0000259" key="6">
    <source>
        <dbReference type="PROSITE" id="PS51352"/>
    </source>
</evidence>
<dbReference type="Proteomes" id="UP000290545">
    <property type="component" value="Unassembled WGS sequence"/>
</dbReference>
<feature type="domain" description="Thioredoxin" evidence="6">
    <location>
        <begin position="243"/>
        <end position="383"/>
    </location>
</feature>
<dbReference type="InterPro" id="IPR017937">
    <property type="entry name" value="Thioredoxin_CS"/>
</dbReference>
<name>A0A4Q1DAU4_9BACT</name>
<dbReference type="Gene3D" id="3.40.30.10">
    <property type="entry name" value="Glutaredoxin"/>
    <property type="match status" value="1"/>
</dbReference>
<keyword evidence="3" id="KW-1015">Disulfide bond</keyword>
<dbReference type="InterPro" id="IPR025380">
    <property type="entry name" value="DUF4369"/>
</dbReference>
<evidence type="ECO:0000256" key="4">
    <source>
        <dbReference type="ARBA" id="ARBA00023284"/>
    </source>
</evidence>
<feature type="chain" id="PRO_5020833108" evidence="5">
    <location>
        <begin position="25"/>
        <end position="383"/>
    </location>
</feature>
<dbReference type="GO" id="GO:0030313">
    <property type="term" value="C:cell envelope"/>
    <property type="evidence" value="ECO:0007669"/>
    <property type="project" value="UniProtKB-SubCell"/>
</dbReference>
<keyword evidence="5" id="KW-0732">Signal</keyword>
<keyword evidence="4" id="KW-0676">Redox-active center</keyword>
<evidence type="ECO:0000256" key="5">
    <source>
        <dbReference type="SAM" id="SignalP"/>
    </source>
</evidence>
<dbReference type="PROSITE" id="PS00194">
    <property type="entry name" value="THIOREDOXIN_1"/>
    <property type="match status" value="1"/>
</dbReference>
<dbReference type="GO" id="GO:0016491">
    <property type="term" value="F:oxidoreductase activity"/>
    <property type="evidence" value="ECO:0007669"/>
    <property type="project" value="InterPro"/>
</dbReference>
<dbReference type="PROSITE" id="PS51352">
    <property type="entry name" value="THIOREDOXIN_2"/>
    <property type="match status" value="1"/>
</dbReference>
<dbReference type="RefSeq" id="WP_129001436.1">
    <property type="nucleotide sequence ID" value="NZ_SDHZ01000001.1"/>
</dbReference>
<feature type="signal peptide" evidence="5">
    <location>
        <begin position="1"/>
        <end position="24"/>
    </location>
</feature>
<sequence length="383" mass="43013">MKKSMPFEKLLVLALSLCPLLTSAQQSFSVRGKIDQLKDGNKVFLIYQVDDKQIVDSAIVRQSNFEFKGTLQYPVRSVLCLHKNPYLAKPGKSEKYDFFKFYLEPAAIELTAVDSLKHIRIAGSPVNSQDSVLKMMLQENEARSKALNDEYDALPKEKQKDTAVFNSFVKREQQIFQESFQIHLAFAQKYPESYLALLSLTNIASQPGMADDAEKAFQKLPGKWKNAPLGKTIPIRLAAERNTGIGKTAPGFEQKTATGTTVKLSDYKGKYVLIDFWASWCGPCRQENPNLVKAYNTYHSKGLEILGISLDAAGQRDAWLNAIEKDQLLWTQVTDLKGWDNDAALIYGIRSIPANYLVDPSGKIVAKDLRGEALNRMLSELFK</sequence>
<comment type="caution">
    <text evidence="7">The sequence shown here is derived from an EMBL/GenBank/DDBJ whole genome shotgun (WGS) entry which is preliminary data.</text>
</comment>
<keyword evidence="2" id="KW-0201">Cytochrome c-type biogenesis</keyword>
<dbReference type="GO" id="GO:0017004">
    <property type="term" value="P:cytochrome complex assembly"/>
    <property type="evidence" value="ECO:0007669"/>
    <property type="project" value="UniProtKB-KW"/>
</dbReference>
<dbReference type="Pfam" id="PF00578">
    <property type="entry name" value="AhpC-TSA"/>
    <property type="match status" value="1"/>
</dbReference>
<dbReference type="PANTHER" id="PTHR42852:SF6">
    <property type="entry name" value="THIOL:DISULFIDE INTERCHANGE PROTEIN DSBE"/>
    <property type="match status" value="1"/>
</dbReference>
<protein>
    <submittedName>
        <fullName evidence="7">AhpC/TSA family protein</fullName>
    </submittedName>
</protein>
<organism evidence="7 8">
    <name type="scientific">Filimonas effusa</name>
    <dbReference type="NCBI Taxonomy" id="2508721"/>
    <lineage>
        <taxon>Bacteria</taxon>
        <taxon>Pseudomonadati</taxon>
        <taxon>Bacteroidota</taxon>
        <taxon>Chitinophagia</taxon>
        <taxon>Chitinophagales</taxon>
        <taxon>Chitinophagaceae</taxon>
        <taxon>Filimonas</taxon>
    </lineage>
</organism>
<dbReference type="CDD" id="cd02966">
    <property type="entry name" value="TlpA_like_family"/>
    <property type="match status" value="1"/>
</dbReference>
<dbReference type="SUPFAM" id="SSF52833">
    <property type="entry name" value="Thioredoxin-like"/>
    <property type="match status" value="1"/>
</dbReference>
<evidence type="ECO:0000313" key="7">
    <source>
        <dbReference type="EMBL" id="RXK85683.1"/>
    </source>
</evidence>
<dbReference type="InterPro" id="IPR013766">
    <property type="entry name" value="Thioredoxin_domain"/>
</dbReference>
<evidence type="ECO:0000256" key="2">
    <source>
        <dbReference type="ARBA" id="ARBA00022748"/>
    </source>
</evidence>